<comment type="caution">
    <text evidence="2">The sequence shown here is derived from an EMBL/GenBank/DDBJ whole genome shotgun (WGS) entry which is preliminary data.</text>
</comment>
<name>A0ABR6YG92_9BURK</name>
<protein>
    <submittedName>
        <fullName evidence="2">Uncharacterized protein</fullName>
    </submittedName>
</protein>
<keyword evidence="1" id="KW-0472">Membrane</keyword>
<evidence type="ECO:0000256" key="1">
    <source>
        <dbReference type="SAM" id="Phobius"/>
    </source>
</evidence>
<feature type="transmembrane region" description="Helical" evidence="1">
    <location>
        <begin position="98"/>
        <end position="119"/>
    </location>
</feature>
<dbReference type="RefSeq" id="WP_186943530.1">
    <property type="nucleotide sequence ID" value="NZ_JACOGA010000020.1"/>
</dbReference>
<gene>
    <name evidence="2" type="ORF">H8K55_18380</name>
</gene>
<evidence type="ECO:0000313" key="2">
    <source>
        <dbReference type="EMBL" id="MBC3875563.1"/>
    </source>
</evidence>
<evidence type="ECO:0000313" key="3">
    <source>
        <dbReference type="Proteomes" id="UP000624279"/>
    </source>
</evidence>
<organism evidence="2 3">
    <name type="scientific">Undibacterium flavidum</name>
    <dbReference type="NCBI Taxonomy" id="2762297"/>
    <lineage>
        <taxon>Bacteria</taxon>
        <taxon>Pseudomonadati</taxon>
        <taxon>Pseudomonadota</taxon>
        <taxon>Betaproteobacteria</taxon>
        <taxon>Burkholderiales</taxon>
        <taxon>Oxalobacteraceae</taxon>
        <taxon>Undibacterium</taxon>
    </lineage>
</organism>
<reference evidence="2 3" key="1">
    <citation type="submission" date="2020-08" db="EMBL/GenBank/DDBJ databases">
        <title>Novel species isolated from subtropical streams in China.</title>
        <authorList>
            <person name="Lu H."/>
        </authorList>
    </citation>
    <scope>NUCLEOTIDE SEQUENCE [LARGE SCALE GENOMIC DNA]</scope>
    <source>
        <strain evidence="2 3">LX15W</strain>
    </source>
</reference>
<dbReference type="EMBL" id="JACOGA010000020">
    <property type="protein sequence ID" value="MBC3875563.1"/>
    <property type="molecule type" value="Genomic_DNA"/>
</dbReference>
<dbReference type="Proteomes" id="UP000624279">
    <property type="component" value="Unassembled WGS sequence"/>
</dbReference>
<accession>A0ABR6YG92</accession>
<keyword evidence="1" id="KW-1133">Transmembrane helix</keyword>
<keyword evidence="1" id="KW-0812">Transmembrane</keyword>
<proteinExistence type="predicted"/>
<keyword evidence="3" id="KW-1185">Reference proteome</keyword>
<sequence length="166" mass="19096">MLHKLYGFYFLSSNAEFSSKFQLEESVKKLKQKIENEKRTNSSYPRFSSDISGTKVVIESSNIPFWTNMKPQFTGKFALKNGANFLVGRFCVPTSIRLLISILLVASFYLTAIEIFRYLTIPNLKFPTETLLFLGVNHFFLFWSYLVSESDVSDISETIRSALQDN</sequence>
<feature type="transmembrane region" description="Helical" evidence="1">
    <location>
        <begin position="131"/>
        <end position="148"/>
    </location>
</feature>